<evidence type="ECO:0000256" key="3">
    <source>
        <dbReference type="ARBA" id="ARBA00022692"/>
    </source>
</evidence>
<evidence type="ECO:0000256" key="2">
    <source>
        <dbReference type="ARBA" id="ARBA00022475"/>
    </source>
</evidence>
<keyword evidence="2" id="KW-1003">Cell membrane</keyword>
<evidence type="ECO:0000256" key="5">
    <source>
        <dbReference type="ARBA" id="ARBA00023136"/>
    </source>
</evidence>
<dbReference type="PANTHER" id="PTHR30086:SF20">
    <property type="entry name" value="ARGININE EXPORTER PROTEIN ARGO-RELATED"/>
    <property type="match status" value="1"/>
</dbReference>
<keyword evidence="4 6" id="KW-1133">Transmembrane helix</keyword>
<evidence type="ECO:0000256" key="6">
    <source>
        <dbReference type="SAM" id="Phobius"/>
    </source>
</evidence>
<comment type="caution">
    <text evidence="7">The sequence shown here is derived from an EMBL/GenBank/DDBJ whole genome shotgun (WGS) entry which is preliminary data.</text>
</comment>
<dbReference type="Pfam" id="PF01810">
    <property type="entry name" value="LysE"/>
    <property type="match status" value="1"/>
</dbReference>
<dbReference type="AlphaFoldDB" id="A0A9X4NSB5"/>
<feature type="transmembrane region" description="Helical" evidence="6">
    <location>
        <begin position="39"/>
        <end position="61"/>
    </location>
</feature>
<dbReference type="EMBL" id="AOGK01000012">
    <property type="protein sequence ID" value="MDG5976462.1"/>
    <property type="molecule type" value="Genomic_DNA"/>
</dbReference>
<evidence type="ECO:0000313" key="7">
    <source>
        <dbReference type="EMBL" id="MDG5976462.1"/>
    </source>
</evidence>
<dbReference type="GO" id="GO:0005886">
    <property type="term" value="C:plasma membrane"/>
    <property type="evidence" value="ECO:0007669"/>
    <property type="project" value="UniProtKB-SubCell"/>
</dbReference>
<keyword evidence="8" id="KW-1185">Reference proteome</keyword>
<gene>
    <name evidence="7" type="ORF">H010_14441</name>
</gene>
<dbReference type="RefSeq" id="WP_068166255.1">
    <property type="nucleotide sequence ID" value="NZ_AOGK01000012.1"/>
</dbReference>
<feature type="transmembrane region" description="Helical" evidence="6">
    <location>
        <begin position="6"/>
        <end position="27"/>
    </location>
</feature>
<organism evidence="7 8">
    <name type="scientific">Hydrogenophaga taeniospiralis CCUG 15921</name>
    <dbReference type="NCBI Taxonomy" id="1281780"/>
    <lineage>
        <taxon>Bacteria</taxon>
        <taxon>Pseudomonadati</taxon>
        <taxon>Pseudomonadota</taxon>
        <taxon>Betaproteobacteria</taxon>
        <taxon>Burkholderiales</taxon>
        <taxon>Comamonadaceae</taxon>
        <taxon>Hydrogenophaga</taxon>
    </lineage>
</organism>
<evidence type="ECO:0000256" key="1">
    <source>
        <dbReference type="ARBA" id="ARBA00004651"/>
    </source>
</evidence>
<proteinExistence type="predicted"/>
<dbReference type="GO" id="GO:0015171">
    <property type="term" value="F:amino acid transmembrane transporter activity"/>
    <property type="evidence" value="ECO:0007669"/>
    <property type="project" value="TreeGrafter"/>
</dbReference>
<dbReference type="Proteomes" id="UP001152876">
    <property type="component" value="Unassembled WGS sequence"/>
</dbReference>
<keyword evidence="5 6" id="KW-0472">Membrane</keyword>
<reference evidence="7" key="1">
    <citation type="submission" date="2013-01" db="EMBL/GenBank/DDBJ databases">
        <title>Genome draft of Hydrogenophaga taeniospiralis 2K1.</title>
        <authorList>
            <person name="Gomila M."/>
            <person name="Lalucat J."/>
        </authorList>
    </citation>
    <scope>NUCLEOTIDE SEQUENCE</scope>
    <source>
        <strain evidence="7">CCUG 15921</strain>
    </source>
</reference>
<comment type="subcellular location">
    <subcellularLocation>
        <location evidence="1">Cell membrane</location>
        <topology evidence="1">Multi-pass membrane protein</topology>
    </subcellularLocation>
</comment>
<accession>A0A9X4NSB5</accession>
<sequence length="202" mass="21057">MPQQELIAFLIFAIVAAVTPGPSNVLVMAAGARAGFRGGLPCLAGVVTGMAALMSAATFGLGGFVKAYPTSLVILKWGGSLFLLWLAWKVASAPAIRPLNGATARTEPVGFRAALIFQWVNPKSWVVSVSAAAAYSGSGDLGMLERALLLGGLFAVAAVPSGAVWLAFGASMQRWLTNERRSQVFNMGMGIALVGSVWFVLR</sequence>
<evidence type="ECO:0000313" key="8">
    <source>
        <dbReference type="Proteomes" id="UP001152876"/>
    </source>
</evidence>
<feature type="transmembrane region" description="Helical" evidence="6">
    <location>
        <begin position="184"/>
        <end position="201"/>
    </location>
</feature>
<dbReference type="PANTHER" id="PTHR30086">
    <property type="entry name" value="ARGININE EXPORTER PROTEIN ARGO"/>
    <property type="match status" value="1"/>
</dbReference>
<feature type="transmembrane region" description="Helical" evidence="6">
    <location>
        <begin position="67"/>
        <end position="88"/>
    </location>
</feature>
<feature type="transmembrane region" description="Helical" evidence="6">
    <location>
        <begin position="147"/>
        <end position="172"/>
    </location>
</feature>
<dbReference type="InterPro" id="IPR001123">
    <property type="entry name" value="LeuE-type"/>
</dbReference>
<name>A0A9X4NSB5_9BURK</name>
<keyword evidence="3 6" id="KW-0812">Transmembrane</keyword>
<protein>
    <submittedName>
        <fullName evidence="7">Lysine exporter protein LysE/YggA</fullName>
    </submittedName>
</protein>
<dbReference type="GO" id="GO:0033228">
    <property type="term" value="P:cysteine export across plasma membrane"/>
    <property type="evidence" value="ECO:0007669"/>
    <property type="project" value="TreeGrafter"/>
</dbReference>
<evidence type="ECO:0000256" key="4">
    <source>
        <dbReference type="ARBA" id="ARBA00022989"/>
    </source>
</evidence>
<dbReference type="OrthoDB" id="9812084at2"/>